<evidence type="ECO:0000256" key="2">
    <source>
        <dbReference type="ARBA" id="ARBA00004651"/>
    </source>
</evidence>
<dbReference type="InterPro" id="IPR003661">
    <property type="entry name" value="HisK_dim/P_dom"/>
</dbReference>
<dbReference type="SMART" id="SM00387">
    <property type="entry name" value="HATPase_c"/>
    <property type="match status" value="1"/>
</dbReference>
<evidence type="ECO:0000313" key="20">
    <source>
        <dbReference type="EMBL" id="PWV97974.1"/>
    </source>
</evidence>
<keyword evidence="9 20" id="KW-0418">Kinase</keyword>
<evidence type="ECO:0000256" key="17">
    <source>
        <dbReference type="SAM" id="Phobius"/>
    </source>
</evidence>
<evidence type="ECO:0000256" key="1">
    <source>
        <dbReference type="ARBA" id="ARBA00000085"/>
    </source>
</evidence>
<protein>
    <recommendedName>
        <fullName evidence="16">Heme sensor protein HssS</fullName>
        <ecNumber evidence="3">2.7.13.3</ecNumber>
    </recommendedName>
</protein>
<dbReference type="SMART" id="SM00388">
    <property type="entry name" value="HisKA"/>
    <property type="match status" value="1"/>
</dbReference>
<reference evidence="20 21" key="1">
    <citation type="submission" date="2018-05" db="EMBL/GenBank/DDBJ databases">
        <title>Genomic Encyclopedia of Type Strains, Phase III (KMG-III): the genomes of soil and plant-associated and newly described type strains.</title>
        <authorList>
            <person name="Whitman W."/>
        </authorList>
    </citation>
    <scope>NUCLEOTIDE SEQUENCE [LARGE SCALE GENOMIC DNA]</scope>
    <source>
        <strain evidence="20 21">CECT 5696</strain>
    </source>
</reference>
<keyword evidence="14 17" id="KW-0472">Membrane</keyword>
<keyword evidence="7 17" id="KW-0812">Transmembrane</keyword>
<evidence type="ECO:0000256" key="7">
    <source>
        <dbReference type="ARBA" id="ARBA00022692"/>
    </source>
</evidence>
<evidence type="ECO:0000256" key="16">
    <source>
        <dbReference type="ARBA" id="ARBA00040841"/>
    </source>
</evidence>
<dbReference type="Pfam" id="PF00512">
    <property type="entry name" value="HisKA"/>
    <property type="match status" value="1"/>
</dbReference>
<evidence type="ECO:0000256" key="3">
    <source>
        <dbReference type="ARBA" id="ARBA00012438"/>
    </source>
</evidence>
<keyword evidence="6" id="KW-0808">Transferase</keyword>
<dbReference type="InterPro" id="IPR036097">
    <property type="entry name" value="HisK_dim/P_sf"/>
</dbReference>
<evidence type="ECO:0000256" key="10">
    <source>
        <dbReference type="ARBA" id="ARBA00022840"/>
    </source>
</evidence>
<dbReference type="InterPro" id="IPR050398">
    <property type="entry name" value="HssS/ArlS-like"/>
</dbReference>
<evidence type="ECO:0000256" key="15">
    <source>
        <dbReference type="ARBA" id="ARBA00037219"/>
    </source>
</evidence>
<evidence type="ECO:0000259" key="18">
    <source>
        <dbReference type="PROSITE" id="PS50109"/>
    </source>
</evidence>
<organism evidence="20 21">
    <name type="scientific">Paenibacillus cellulosilyticus</name>
    <dbReference type="NCBI Taxonomy" id="375489"/>
    <lineage>
        <taxon>Bacteria</taxon>
        <taxon>Bacillati</taxon>
        <taxon>Bacillota</taxon>
        <taxon>Bacilli</taxon>
        <taxon>Bacillales</taxon>
        <taxon>Paenibacillaceae</taxon>
        <taxon>Paenibacillus</taxon>
    </lineage>
</organism>
<feature type="transmembrane region" description="Helical" evidence="17">
    <location>
        <begin position="166"/>
        <end position="187"/>
    </location>
</feature>
<keyword evidence="13" id="KW-0843">Virulence</keyword>
<dbReference type="InterPro" id="IPR036890">
    <property type="entry name" value="HATPase_C_sf"/>
</dbReference>
<dbReference type="SMART" id="SM00304">
    <property type="entry name" value="HAMP"/>
    <property type="match status" value="1"/>
</dbReference>
<keyword evidence="5" id="KW-0597">Phosphoprotein</keyword>
<dbReference type="PANTHER" id="PTHR45528">
    <property type="entry name" value="SENSOR HISTIDINE KINASE CPXA"/>
    <property type="match status" value="1"/>
</dbReference>
<dbReference type="GO" id="GO:0000155">
    <property type="term" value="F:phosphorelay sensor kinase activity"/>
    <property type="evidence" value="ECO:0007669"/>
    <property type="project" value="InterPro"/>
</dbReference>
<dbReference type="FunFam" id="1.10.287.130:FF:000001">
    <property type="entry name" value="Two-component sensor histidine kinase"/>
    <property type="match status" value="1"/>
</dbReference>
<dbReference type="PROSITE" id="PS50885">
    <property type="entry name" value="HAMP"/>
    <property type="match status" value="1"/>
</dbReference>
<evidence type="ECO:0000259" key="19">
    <source>
        <dbReference type="PROSITE" id="PS50885"/>
    </source>
</evidence>
<evidence type="ECO:0000313" key="21">
    <source>
        <dbReference type="Proteomes" id="UP000246635"/>
    </source>
</evidence>
<dbReference type="SUPFAM" id="SSF158472">
    <property type="entry name" value="HAMP domain-like"/>
    <property type="match status" value="1"/>
</dbReference>
<dbReference type="InterPro" id="IPR005467">
    <property type="entry name" value="His_kinase_dom"/>
</dbReference>
<sequence>MIIRSLYVRLVGMFLIVVLVSIAASFIYTSQTFKRDIRTEVSVQLGNTIADIERLYNVAAPRALLPFLSEAARLQNVSIVGVSADGRWFGFGQHFRAMGTQMTAEQVEEVFSGHMVIGSLNQDDMKGQLPRMTVGKVAHFGQLELAIFVSPDRVPQERSFMRTSNMLLLTMLIVGSLLFLIAAHYLVSPLKQLMRATARLAKGDFSVRVNMNRKDELGKLADSFNQMADSLSRIETMRSEFVSSVSHELQSPLTSIGGFAEALRSSEVTEEERTHYVDIIKQESGRLSRLSDGLLRLASLDSQHHPFHPQPIQLDRQLRDVVLSCEPQWARKSIELELHLLETTVDADADGLNQVWHNILNNAIKFTPESGRITIWMQVSGGGKAVTVRVSDSGPGISEEARSRVFERFYKADPSRDRSIGGNGLGLSIVKQIVTLHGGTVEAEENGAEGGAVIAVTLPVAPQAIG</sequence>
<dbReference type="GO" id="GO:0005524">
    <property type="term" value="F:ATP binding"/>
    <property type="evidence" value="ECO:0007669"/>
    <property type="project" value="UniProtKB-KW"/>
</dbReference>
<evidence type="ECO:0000256" key="4">
    <source>
        <dbReference type="ARBA" id="ARBA00022475"/>
    </source>
</evidence>
<keyword evidence="12" id="KW-0902">Two-component regulatory system</keyword>
<evidence type="ECO:0000256" key="12">
    <source>
        <dbReference type="ARBA" id="ARBA00023012"/>
    </source>
</evidence>
<name>A0A2V2YPA7_9BACL</name>
<dbReference type="Proteomes" id="UP000246635">
    <property type="component" value="Unassembled WGS sequence"/>
</dbReference>
<keyword evidence="10" id="KW-0067">ATP-binding</keyword>
<accession>A0A2V2YPA7</accession>
<dbReference type="InterPro" id="IPR003660">
    <property type="entry name" value="HAMP_dom"/>
</dbReference>
<dbReference type="EC" id="2.7.13.3" evidence="3"/>
<feature type="domain" description="HAMP" evidence="19">
    <location>
        <begin position="184"/>
        <end position="236"/>
    </location>
</feature>
<comment type="caution">
    <text evidence="20">The sequence shown here is derived from an EMBL/GenBank/DDBJ whole genome shotgun (WGS) entry which is preliminary data.</text>
</comment>
<dbReference type="Pfam" id="PF00672">
    <property type="entry name" value="HAMP"/>
    <property type="match status" value="1"/>
</dbReference>
<dbReference type="RefSeq" id="WP_110045742.1">
    <property type="nucleotide sequence ID" value="NZ_CP054612.1"/>
</dbReference>
<evidence type="ECO:0000256" key="9">
    <source>
        <dbReference type="ARBA" id="ARBA00022777"/>
    </source>
</evidence>
<dbReference type="AlphaFoldDB" id="A0A2V2YPA7"/>
<keyword evidence="4" id="KW-1003">Cell membrane</keyword>
<dbReference type="InterPro" id="IPR004358">
    <property type="entry name" value="Sig_transdc_His_kin-like_C"/>
</dbReference>
<comment type="catalytic activity">
    <reaction evidence="1">
        <text>ATP + protein L-histidine = ADP + protein N-phospho-L-histidine.</text>
        <dbReference type="EC" id="2.7.13.3"/>
    </reaction>
</comment>
<dbReference type="SUPFAM" id="SSF47384">
    <property type="entry name" value="Homodimeric domain of signal transducing histidine kinase"/>
    <property type="match status" value="1"/>
</dbReference>
<evidence type="ECO:0000256" key="14">
    <source>
        <dbReference type="ARBA" id="ARBA00023136"/>
    </source>
</evidence>
<dbReference type="Gene3D" id="3.30.565.10">
    <property type="entry name" value="Histidine kinase-like ATPase, C-terminal domain"/>
    <property type="match status" value="1"/>
</dbReference>
<gene>
    <name evidence="20" type="ORF">DFQ01_11956</name>
</gene>
<feature type="transmembrane region" description="Helical" evidence="17">
    <location>
        <begin position="6"/>
        <end position="28"/>
    </location>
</feature>
<dbReference type="EMBL" id="QGTQ01000019">
    <property type="protein sequence ID" value="PWV97974.1"/>
    <property type="molecule type" value="Genomic_DNA"/>
</dbReference>
<dbReference type="CDD" id="cd00075">
    <property type="entry name" value="HATPase"/>
    <property type="match status" value="1"/>
</dbReference>
<keyword evidence="11 17" id="KW-1133">Transmembrane helix</keyword>
<evidence type="ECO:0000256" key="8">
    <source>
        <dbReference type="ARBA" id="ARBA00022741"/>
    </source>
</evidence>
<keyword evidence="8" id="KW-0547">Nucleotide-binding</keyword>
<evidence type="ECO:0000256" key="13">
    <source>
        <dbReference type="ARBA" id="ARBA00023026"/>
    </source>
</evidence>
<comment type="function">
    <text evidence="15">Member of the two-component regulatory system HssS/HssR involved in intracellular heme homeostasis and tempering of staphylococcal virulence. HssS functions as a heme sensor histidine kinase which is autophosphorylated at a histidine residue and transfers its phosphate group to an aspartate residue of HssR. HssR/HssS activates the expression of hrtAB, an efflux pump, in response to extracellular heme, hemin, hemoglobin or blood.</text>
</comment>
<proteinExistence type="predicted"/>
<dbReference type="InterPro" id="IPR003594">
    <property type="entry name" value="HATPase_dom"/>
</dbReference>
<dbReference type="CDD" id="cd06225">
    <property type="entry name" value="HAMP"/>
    <property type="match status" value="1"/>
</dbReference>
<dbReference type="PANTHER" id="PTHR45528:SF11">
    <property type="entry name" value="HISTIDINE KINASE"/>
    <property type="match status" value="1"/>
</dbReference>
<comment type="subcellular location">
    <subcellularLocation>
        <location evidence="2">Cell membrane</location>
        <topology evidence="2">Multi-pass membrane protein</topology>
    </subcellularLocation>
</comment>
<dbReference type="SUPFAM" id="SSF55874">
    <property type="entry name" value="ATPase domain of HSP90 chaperone/DNA topoisomerase II/histidine kinase"/>
    <property type="match status" value="1"/>
</dbReference>
<evidence type="ECO:0000256" key="11">
    <source>
        <dbReference type="ARBA" id="ARBA00022989"/>
    </source>
</evidence>
<dbReference type="CDD" id="cd00082">
    <property type="entry name" value="HisKA"/>
    <property type="match status" value="1"/>
</dbReference>
<evidence type="ECO:0000256" key="6">
    <source>
        <dbReference type="ARBA" id="ARBA00022679"/>
    </source>
</evidence>
<dbReference type="PROSITE" id="PS50109">
    <property type="entry name" value="HIS_KIN"/>
    <property type="match status" value="1"/>
</dbReference>
<dbReference type="Pfam" id="PF02518">
    <property type="entry name" value="HATPase_c"/>
    <property type="match status" value="1"/>
</dbReference>
<keyword evidence="21" id="KW-1185">Reference proteome</keyword>
<dbReference type="FunFam" id="3.30.565.10:FF:000006">
    <property type="entry name" value="Sensor histidine kinase WalK"/>
    <property type="match status" value="1"/>
</dbReference>
<dbReference type="Gene3D" id="1.10.287.130">
    <property type="match status" value="1"/>
</dbReference>
<dbReference type="OrthoDB" id="9813151at2"/>
<dbReference type="Gene3D" id="6.10.340.10">
    <property type="match status" value="1"/>
</dbReference>
<feature type="domain" description="Histidine kinase" evidence="18">
    <location>
        <begin position="244"/>
        <end position="462"/>
    </location>
</feature>
<dbReference type="GO" id="GO:0005886">
    <property type="term" value="C:plasma membrane"/>
    <property type="evidence" value="ECO:0007669"/>
    <property type="project" value="UniProtKB-SubCell"/>
</dbReference>
<evidence type="ECO:0000256" key="5">
    <source>
        <dbReference type="ARBA" id="ARBA00022553"/>
    </source>
</evidence>
<dbReference type="PRINTS" id="PR00344">
    <property type="entry name" value="BCTRLSENSOR"/>
</dbReference>